<gene>
    <name evidence="1" type="ORF">LCGC14_2162530</name>
</gene>
<protein>
    <submittedName>
        <fullName evidence="1">Uncharacterized protein</fullName>
    </submittedName>
</protein>
<dbReference type="AlphaFoldDB" id="A0A0F9GNG3"/>
<proteinExistence type="predicted"/>
<dbReference type="EMBL" id="LAZR01027769">
    <property type="protein sequence ID" value="KKL64682.1"/>
    <property type="molecule type" value="Genomic_DNA"/>
</dbReference>
<evidence type="ECO:0000313" key="1">
    <source>
        <dbReference type="EMBL" id="KKL64682.1"/>
    </source>
</evidence>
<sequence length="114" mass="12763">MIVVDSPPPANAIEAQHRRQILSLLSTAHLVHEVDSVETFTTWVDDNLRQLEEAGFGHYLKRVILIGPLDGEVCQAIQARTGPGSVFRVLPVPQTWAWLWQERDKVLDGARRAG</sequence>
<accession>A0A0F9GNG3</accession>
<organism evidence="1">
    <name type="scientific">marine sediment metagenome</name>
    <dbReference type="NCBI Taxonomy" id="412755"/>
    <lineage>
        <taxon>unclassified sequences</taxon>
        <taxon>metagenomes</taxon>
        <taxon>ecological metagenomes</taxon>
    </lineage>
</organism>
<name>A0A0F9GNG3_9ZZZZ</name>
<comment type="caution">
    <text evidence="1">The sequence shown here is derived from an EMBL/GenBank/DDBJ whole genome shotgun (WGS) entry which is preliminary data.</text>
</comment>
<reference evidence="1" key="1">
    <citation type="journal article" date="2015" name="Nature">
        <title>Complex archaea that bridge the gap between prokaryotes and eukaryotes.</title>
        <authorList>
            <person name="Spang A."/>
            <person name="Saw J.H."/>
            <person name="Jorgensen S.L."/>
            <person name="Zaremba-Niedzwiedzka K."/>
            <person name="Martijn J."/>
            <person name="Lind A.E."/>
            <person name="van Eijk R."/>
            <person name="Schleper C."/>
            <person name="Guy L."/>
            <person name="Ettema T.J."/>
        </authorList>
    </citation>
    <scope>NUCLEOTIDE SEQUENCE</scope>
</reference>